<proteinExistence type="predicted"/>
<name>A0AAE0GIP3_9CHLO</name>
<accession>A0AAE0GIP3</accession>
<dbReference type="AlphaFoldDB" id="A0AAE0GIP3"/>
<gene>
    <name evidence="2" type="ORF">CYMTET_13338</name>
</gene>
<dbReference type="CDD" id="cd20251">
    <property type="entry name" value="Complex1_LYR_SF"/>
    <property type="match status" value="1"/>
</dbReference>
<dbReference type="EMBL" id="LGRX02005300">
    <property type="protein sequence ID" value="KAK3278743.1"/>
    <property type="molecule type" value="Genomic_DNA"/>
</dbReference>
<reference evidence="2 3" key="1">
    <citation type="journal article" date="2015" name="Genome Biol. Evol.">
        <title>Comparative Genomics of a Bacterivorous Green Alga Reveals Evolutionary Causalities and Consequences of Phago-Mixotrophic Mode of Nutrition.</title>
        <authorList>
            <person name="Burns J.A."/>
            <person name="Paasch A."/>
            <person name="Narechania A."/>
            <person name="Kim E."/>
        </authorList>
    </citation>
    <scope>NUCLEOTIDE SEQUENCE [LARGE SCALE GENOMIC DNA]</scope>
    <source>
        <strain evidence="2 3">PLY_AMNH</strain>
    </source>
</reference>
<dbReference type="Proteomes" id="UP001190700">
    <property type="component" value="Unassembled WGS sequence"/>
</dbReference>
<comment type="caution">
    <text evidence="2">The sequence shown here is derived from an EMBL/GenBank/DDBJ whole genome shotgun (WGS) entry which is preliminary data.</text>
</comment>
<organism evidence="2 3">
    <name type="scientific">Cymbomonas tetramitiformis</name>
    <dbReference type="NCBI Taxonomy" id="36881"/>
    <lineage>
        <taxon>Eukaryota</taxon>
        <taxon>Viridiplantae</taxon>
        <taxon>Chlorophyta</taxon>
        <taxon>Pyramimonadophyceae</taxon>
        <taxon>Pyramimonadales</taxon>
        <taxon>Pyramimonadaceae</taxon>
        <taxon>Cymbomonas</taxon>
    </lineage>
</organism>
<protein>
    <recommendedName>
        <fullName evidence="1">Complex 1 LYR protein domain-containing protein</fullName>
    </recommendedName>
</protein>
<keyword evidence="3" id="KW-1185">Reference proteome</keyword>
<dbReference type="Pfam" id="PF05347">
    <property type="entry name" value="Complex1_LYR"/>
    <property type="match status" value="1"/>
</dbReference>
<sequence>MKLAVIALYRALWKEAAKMPTEYRRDFIRRRIRRDFEASKNESDPEQVQFLVQLGHTQLENITVQAEHLSEVAKMDLSNIKGVKNTVV</sequence>
<evidence type="ECO:0000313" key="2">
    <source>
        <dbReference type="EMBL" id="KAK3278743.1"/>
    </source>
</evidence>
<evidence type="ECO:0000313" key="3">
    <source>
        <dbReference type="Proteomes" id="UP001190700"/>
    </source>
</evidence>
<dbReference type="InterPro" id="IPR008011">
    <property type="entry name" value="Complex1_LYR_dom"/>
</dbReference>
<evidence type="ECO:0000259" key="1">
    <source>
        <dbReference type="Pfam" id="PF05347"/>
    </source>
</evidence>
<feature type="domain" description="Complex 1 LYR protein" evidence="1">
    <location>
        <begin position="4"/>
        <end position="60"/>
    </location>
</feature>